<evidence type="ECO:0000313" key="1">
    <source>
        <dbReference type="EMBL" id="MFC7358093.1"/>
    </source>
</evidence>
<dbReference type="InterPro" id="IPR011463">
    <property type="entry name" value="DUF1569"/>
</dbReference>
<dbReference type="InterPro" id="IPR034660">
    <property type="entry name" value="DinB/YfiT-like"/>
</dbReference>
<reference evidence="2" key="1">
    <citation type="journal article" date="2019" name="Int. J. Syst. Evol. Microbiol.">
        <title>The Global Catalogue of Microorganisms (GCM) 10K type strain sequencing project: providing services to taxonomists for standard genome sequencing and annotation.</title>
        <authorList>
            <consortium name="The Broad Institute Genomics Platform"/>
            <consortium name="The Broad Institute Genome Sequencing Center for Infectious Disease"/>
            <person name="Wu L."/>
            <person name="Ma J."/>
        </authorList>
    </citation>
    <scope>NUCLEOTIDE SEQUENCE [LARGE SCALE GENOMIC DNA]</scope>
    <source>
        <strain evidence="2">CGMCC 1.16306</strain>
    </source>
</reference>
<comment type="caution">
    <text evidence="1">The sequence shown here is derived from an EMBL/GenBank/DDBJ whole genome shotgun (WGS) entry which is preliminary data.</text>
</comment>
<sequence>MKSLFTTEAYSEIKNRLNSMSETSQRQWGKMTAGQMAHHCQKAFLVPLEKTTPKKPPLFMRLMIPFFKKSLYNDKPWKKGMPTPKEFQVRDDRDFEKERERLLSLIDEFHQKGEAHNWPKHPAFGEFTTQQWGQMEYKHLDHHLRQFGV</sequence>
<dbReference type="EMBL" id="JBHTBN010000005">
    <property type="protein sequence ID" value="MFC7358093.1"/>
    <property type="molecule type" value="Genomic_DNA"/>
</dbReference>
<dbReference type="Proteomes" id="UP001596415">
    <property type="component" value="Unassembled WGS sequence"/>
</dbReference>
<evidence type="ECO:0000313" key="2">
    <source>
        <dbReference type="Proteomes" id="UP001596415"/>
    </source>
</evidence>
<name>A0ABW2MWN4_9FLAO</name>
<accession>A0ABW2MWN4</accession>
<protein>
    <submittedName>
        <fullName evidence="1">DUF1569 domain-containing protein</fullName>
    </submittedName>
</protein>
<organism evidence="1 2">
    <name type="scientific">Jejudonia soesokkakensis</name>
    <dbReference type="NCBI Taxonomy" id="1323432"/>
    <lineage>
        <taxon>Bacteria</taxon>
        <taxon>Pseudomonadati</taxon>
        <taxon>Bacteroidota</taxon>
        <taxon>Flavobacteriia</taxon>
        <taxon>Flavobacteriales</taxon>
        <taxon>Flavobacteriaceae</taxon>
        <taxon>Jejudonia</taxon>
    </lineage>
</organism>
<proteinExistence type="predicted"/>
<dbReference type="RefSeq" id="WP_380217982.1">
    <property type="nucleotide sequence ID" value="NZ_JBHTBN010000005.1"/>
</dbReference>
<dbReference type="Gene3D" id="1.20.120.450">
    <property type="entry name" value="dinb family like domain"/>
    <property type="match status" value="1"/>
</dbReference>
<dbReference type="Pfam" id="PF07606">
    <property type="entry name" value="DUF1569"/>
    <property type="match status" value="1"/>
</dbReference>
<keyword evidence="2" id="KW-1185">Reference proteome</keyword>
<gene>
    <name evidence="1" type="ORF">ACFQO1_10365</name>
</gene>